<dbReference type="SUPFAM" id="SSF103473">
    <property type="entry name" value="MFS general substrate transporter"/>
    <property type="match status" value="1"/>
</dbReference>
<feature type="transmembrane region" description="Helical" evidence="12">
    <location>
        <begin position="415"/>
        <end position="434"/>
    </location>
</feature>
<dbReference type="InterPro" id="IPR036259">
    <property type="entry name" value="MFS_trans_sf"/>
</dbReference>
<evidence type="ECO:0000256" key="10">
    <source>
        <dbReference type="ARBA" id="ARBA00069106"/>
    </source>
</evidence>
<dbReference type="PROSITE" id="PS00217">
    <property type="entry name" value="SUGAR_TRANSPORT_2"/>
    <property type="match status" value="1"/>
</dbReference>
<proteinExistence type="inferred from homology"/>
<dbReference type="PROSITE" id="PS00216">
    <property type="entry name" value="SUGAR_TRANSPORT_1"/>
    <property type="match status" value="1"/>
</dbReference>
<protein>
    <recommendedName>
        <fullName evidence="10">Facilitated trehalose transporter Tret1</fullName>
    </recommendedName>
</protein>
<comment type="similarity">
    <text evidence="9">Belongs to the major facilitator superfamily. Sugar transporter (TC 2.A.1.1) family. Trehalose transporter subfamily.</text>
</comment>
<accession>A0A9N9RXQ4</accession>
<dbReference type="GO" id="GO:0015574">
    <property type="term" value="F:trehalose transmembrane transporter activity"/>
    <property type="evidence" value="ECO:0007669"/>
    <property type="project" value="UniProtKB-ARBA"/>
</dbReference>
<dbReference type="GO" id="GO:0005886">
    <property type="term" value="C:plasma membrane"/>
    <property type="evidence" value="ECO:0007669"/>
    <property type="project" value="UniProtKB-SubCell"/>
</dbReference>
<name>A0A9N9RXQ4_9DIPT</name>
<evidence type="ECO:0000256" key="11">
    <source>
        <dbReference type="RuleBase" id="RU003346"/>
    </source>
</evidence>
<evidence type="ECO:0000256" key="5">
    <source>
        <dbReference type="ARBA" id="ARBA00022692"/>
    </source>
</evidence>
<keyword evidence="15" id="KW-1185">Reference proteome</keyword>
<dbReference type="GO" id="GO:0051119">
    <property type="term" value="F:sugar transmembrane transporter activity"/>
    <property type="evidence" value="ECO:0007669"/>
    <property type="project" value="InterPro"/>
</dbReference>
<keyword evidence="6 12" id="KW-1133">Transmembrane helix</keyword>
<feature type="transmembrane region" description="Helical" evidence="12">
    <location>
        <begin position="383"/>
        <end position="403"/>
    </location>
</feature>
<dbReference type="InterPro" id="IPR050549">
    <property type="entry name" value="MFS_Trehalose_Transporter"/>
</dbReference>
<feature type="transmembrane region" description="Helical" evidence="12">
    <location>
        <begin position="245"/>
        <end position="268"/>
    </location>
</feature>
<evidence type="ECO:0000256" key="6">
    <source>
        <dbReference type="ARBA" id="ARBA00022989"/>
    </source>
</evidence>
<feature type="transmembrane region" description="Helical" evidence="12">
    <location>
        <begin position="83"/>
        <end position="100"/>
    </location>
</feature>
<evidence type="ECO:0000256" key="4">
    <source>
        <dbReference type="ARBA" id="ARBA00022597"/>
    </source>
</evidence>
<comment type="subcellular location">
    <subcellularLocation>
        <location evidence="1">Cell membrane</location>
        <topology evidence="1">Multi-pass membrane protein</topology>
    </subcellularLocation>
</comment>
<feature type="transmembrane region" description="Helical" evidence="12">
    <location>
        <begin position="12"/>
        <end position="31"/>
    </location>
</feature>
<dbReference type="AlphaFoldDB" id="A0A9N9RXQ4"/>
<organism evidence="14 15">
    <name type="scientific">Chironomus riparius</name>
    <dbReference type="NCBI Taxonomy" id="315576"/>
    <lineage>
        <taxon>Eukaryota</taxon>
        <taxon>Metazoa</taxon>
        <taxon>Ecdysozoa</taxon>
        <taxon>Arthropoda</taxon>
        <taxon>Hexapoda</taxon>
        <taxon>Insecta</taxon>
        <taxon>Pterygota</taxon>
        <taxon>Neoptera</taxon>
        <taxon>Endopterygota</taxon>
        <taxon>Diptera</taxon>
        <taxon>Nematocera</taxon>
        <taxon>Chironomoidea</taxon>
        <taxon>Chironomidae</taxon>
        <taxon>Chironominae</taxon>
        <taxon>Chironomus</taxon>
    </lineage>
</organism>
<feature type="transmembrane region" description="Helical" evidence="12">
    <location>
        <begin position="288"/>
        <end position="305"/>
    </location>
</feature>
<dbReference type="EMBL" id="OU895879">
    <property type="protein sequence ID" value="CAG9807236.1"/>
    <property type="molecule type" value="Genomic_DNA"/>
</dbReference>
<dbReference type="NCBIfam" id="TIGR00879">
    <property type="entry name" value="SP"/>
    <property type="match status" value="1"/>
</dbReference>
<evidence type="ECO:0000256" key="8">
    <source>
        <dbReference type="ARBA" id="ARBA00023180"/>
    </source>
</evidence>
<evidence type="ECO:0000256" key="2">
    <source>
        <dbReference type="ARBA" id="ARBA00022448"/>
    </source>
</evidence>
<evidence type="ECO:0000259" key="13">
    <source>
        <dbReference type="PROSITE" id="PS50850"/>
    </source>
</evidence>
<keyword evidence="2 11" id="KW-0813">Transport</keyword>
<reference evidence="14" key="1">
    <citation type="submission" date="2022-01" db="EMBL/GenBank/DDBJ databases">
        <authorList>
            <person name="King R."/>
        </authorList>
    </citation>
    <scope>NUCLEOTIDE SEQUENCE</scope>
</reference>
<dbReference type="PROSITE" id="PS50850">
    <property type="entry name" value="MFS"/>
    <property type="match status" value="1"/>
</dbReference>
<feature type="transmembrane region" description="Helical" evidence="12">
    <location>
        <begin position="106"/>
        <end position="126"/>
    </location>
</feature>
<dbReference type="InterPro" id="IPR005828">
    <property type="entry name" value="MFS_sugar_transport-like"/>
</dbReference>
<evidence type="ECO:0000256" key="12">
    <source>
        <dbReference type="SAM" id="Phobius"/>
    </source>
</evidence>
<evidence type="ECO:0000313" key="15">
    <source>
        <dbReference type="Proteomes" id="UP001153620"/>
    </source>
</evidence>
<sequence>MNSGNKAPQIIAGLSAAGGAFCVGTALGWSSPAAPRLIDEEQYFPISTSQWSWIASIVTVGCAISCIPIGYFMNKFGRKRTMMWLVVPFLIGWGLIIWAQNFTMMLIGRIFLGIAGGGFCISAPQYSAEIAEKEIRGSLGTAFQLLIALGILFVYVIGAYMSVFAMNIVCGICPIIFAIIFVFMPESPVYLMIKNQEYEARKSLVWLRGKEYDPSDEIEELKLNLSDEMEAKVPFSVAIKERSSIIALVIGIGLLYFQQMCMINAILFYSTTIFGAAGVGLSADMSTIIIGAMQFVSSAGGSFFVDRVGRRVLLLGSIFIMTLTLFALGAFFYIKSVDEEAAESLGWLPLTSLCIYILAYPCGYGGVPWLVVSEVAPKKLKAFCGPIIGFYAWGFAFLITLTFTNITELFGTGPTFWIFAGGSVVGVFFTYFVVPETKGRTLAEIEYSLNKKAYAD</sequence>
<dbReference type="PANTHER" id="PTHR48021">
    <property type="match status" value="1"/>
</dbReference>
<reference evidence="14" key="2">
    <citation type="submission" date="2022-10" db="EMBL/GenBank/DDBJ databases">
        <authorList>
            <consortium name="ENA_rothamsted_submissions"/>
            <consortium name="culmorum"/>
            <person name="King R."/>
        </authorList>
    </citation>
    <scope>NUCLEOTIDE SEQUENCE</scope>
</reference>
<evidence type="ECO:0000256" key="1">
    <source>
        <dbReference type="ARBA" id="ARBA00004651"/>
    </source>
</evidence>
<evidence type="ECO:0000313" key="14">
    <source>
        <dbReference type="EMBL" id="CAG9807236.1"/>
    </source>
</evidence>
<keyword evidence="7 12" id="KW-0472">Membrane</keyword>
<dbReference type="PANTHER" id="PTHR48021:SF1">
    <property type="entry name" value="GH07001P-RELATED"/>
    <property type="match status" value="1"/>
</dbReference>
<keyword evidence="8" id="KW-0325">Glycoprotein</keyword>
<dbReference type="Proteomes" id="UP001153620">
    <property type="component" value="Chromosome 3"/>
</dbReference>
<dbReference type="InterPro" id="IPR003663">
    <property type="entry name" value="Sugar/inositol_transpt"/>
</dbReference>
<feature type="transmembrane region" description="Helical" evidence="12">
    <location>
        <begin position="164"/>
        <end position="184"/>
    </location>
</feature>
<keyword evidence="4" id="KW-0762">Sugar transport</keyword>
<dbReference type="InterPro" id="IPR044775">
    <property type="entry name" value="MFS_ERD6/Tret1-like"/>
</dbReference>
<dbReference type="PRINTS" id="PR00171">
    <property type="entry name" value="SUGRTRNSPORT"/>
</dbReference>
<keyword evidence="3" id="KW-1003">Cell membrane</keyword>
<feature type="transmembrane region" description="Helical" evidence="12">
    <location>
        <begin position="138"/>
        <end position="158"/>
    </location>
</feature>
<dbReference type="InterPro" id="IPR020846">
    <property type="entry name" value="MFS_dom"/>
</dbReference>
<dbReference type="Pfam" id="PF00083">
    <property type="entry name" value="Sugar_tr"/>
    <property type="match status" value="1"/>
</dbReference>
<evidence type="ECO:0000256" key="3">
    <source>
        <dbReference type="ARBA" id="ARBA00022475"/>
    </source>
</evidence>
<feature type="transmembrane region" description="Helical" evidence="12">
    <location>
        <begin position="51"/>
        <end position="71"/>
    </location>
</feature>
<dbReference type="OrthoDB" id="7784858at2759"/>
<feature type="transmembrane region" description="Helical" evidence="12">
    <location>
        <begin position="346"/>
        <end position="371"/>
    </location>
</feature>
<keyword evidence="5 12" id="KW-0812">Transmembrane</keyword>
<evidence type="ECO:0000256" key="7">
    <source>
        <dbReference type="ARBA" id="ARBA00023136"/>
    </source>
</evidence>
<dbReference type="InterPro" id="IPR005829">
    <property type="entry name" value="Sugar_transporter_CS"/>
</dbReference>
<dbReference type="Gene3D" id="1.20.1250.20">
    <property type="entry name" value="MFS general substrate transporter like domains"/>
    <property type="match status" value="1"/>
</dbReference>
<feature type="domain" description="Major facilitator superfamily (MFS) profile" evidence="13">
    <location>
        <begin position="12"/>
        <end position="438"/>
    </location>
</feature>
<evidence type="ECO:0000256" key="9">
    <source>
        <dbReference type="ARBA" id="ARBA00024348"/>
    </source>
</evidence>
<feature type="transmembrane region" description="Helical" evidence="12">
    <location>
        <begin position="312"/>
        <end position="334"/>
    </location>
</feature>
<dbReference type="FunFam" id="1.20.1250.20:FF:000055">
    <property type="entry name" value="Facilitated trehalose transporter Tret1-2 homolog"/>
    <property type="match status" value="1"/>
</dbReference>
<gene>
    <name evidence="14" type="ORF">CHIRRI_LOCUS10085</name>
</gene>
<dbReference type="CDD" id="cd17358">
    <property type="entry name" value="MFS_GLUT6_8_Class3_like"/>
    <property type="match status" value="1"/>
</dbReference>